<organism evidence="1 2">
    <name type="scientific">Nitratidesulfovibrio liaohensis</name>
    <dbReference type="NCBI Taxonomy" id="2604158"/>
    <lineage>
        <taxon>Bacteria</taxon>
        <taxon>Pseudomonadati</taxon>
        <taxon>Thermodesulfobacteriota</taxon>
        <taxon>Desulfovibrionia</taxon>
        <taxon>Desulfovibrionales</taxon>
        <taxon>Desulfovibrionaceae</taxon>
        <taxon>Nitratidesulfovibrio</taxon>
    </lineage>
</organism>
<dbReference type="Proteomes" id="UP001180616">
    <property type="component" value="Chromosome"/>
</dbReference>
<name>A0ABY9R1W1_9BACT</name>
<sequence>MRNYGEKSFVMSDCALTQAGKDLALINRFESDFNKILEFFPAGVEVDKIRTGAL</sequence>
<protein>
    <submittedName>
        <fullName evidence="1">Uncharacterized protein</fullName>
    </submittedName>
</protein>
<evidence type="ECO:0000313" key="1">
    <source>
        <dbReference type="EMBL" id="WMW65740.1"/>
    </source>
</evidence>
<evidence type="ECO:0000313" key="2">
    <source>
        <dbReference type="Proteomes" id="UP001180616"/>
    </source>
</evidence>
<dbReference type="EMBL" id="CP133659">
    <property type="protein sequence ID" value="WMW65740.1"/>
    <property type="molecule type" value="Genomic_DNA"/>
</dbReference>
<keyword evidence="2" id="KW-1185">Reference proteome</keyword>
<reference evidence="1" key="1">
    <citation type="submission" date="2023-09" db="EMBL/GenBank/DDBJ databases">
        <authorList>
            <consortium name="CW5 consortium"/>
            <person name="Lu C.-W."/>
        </authorList>
    </citation>
    <scope>NUCLEOTIDE SEQUENCE</scope>
    <source>
        <strain evidence="1">KPS</strain>
    </source>
</reference>
<proteinExistence type="predicted"/>
<accession>A0ABY9R1W1</accession>
<dbReference type="RefSeq" id="WP_309541695.1">
    <property type="nucleotide sequence ID" value="NZ_CP133659.1"/>
</dbReference>
<gene>
    <name evidence="1" type="ORF">KPS_000248</name>
</gene>